<comment type="similarity">
    <text evidence="1">Belongs to the bacterial solute-binding protein 3 family.</text>
</comment>
<feature type="chain" id="PRO_5047440383" evidence="3">
    <location>
        <begin position="23"/>
        <end position="274"/>
    </location>
</feature>
<dbReference type="Gene3D" id="3.40.190.10">
    <property type="entry name" value="Periplasmic binding protein-like II"/>
    <property type="match status" value="2"/>
</dbReference>
<dbReference type="PROSITE" id="PS51257">
    <property type="entry name" value="PROKAR_LIPOPROTEIN"/>
    <property type="match status" value="1"/>
</dbReference>
<gene>
    <name evidence="5" type="ORF">GCM10010919_24210</name>
</gene>
<evidence type="ECO:0000313" key="6">
    <source>
        <dbReference type="Proteomes" id="UP000659697"/>
    </source>
</evidence>
<proteinExistence type="inferred from homology"/>
<evidence type="ECO:0000256" key="1">
    <source>
        <dbReference type="ARBA" id="ARBA00010333"/>
    </source>
</evidence>
<dbReference type="Proteomes" id="UP000659697">
    <property type="component" value="Unassembled WGS sequence"/>
</dbReference>
<keyword evidence="2 3" id="KW-0732">Signal</keyword>
<dbReference type="EMBL" id="BNAO01000006">
    <property type="protein sequence ID" value="GHG72178.1"/>
    <property type="molecule type" value="Genomic_DNA"/>
</dbReference>
<accession>A0ABQ3L0L3</accession>
<evidence type="ECO:0000259" key="4">
    <source>
        <dbReference type="SMART" id="SM00062"/>
    </source>
</evidence>
<dbReference type="InterPro" id="IPR001638">
    <property type="entry name" value="Solute-binding_3/MltF_N"/>
</dbReference>
<dbReference type="SMART" id="SM00062">
    <property type="entry name" value="PBPb"/>
    <property type="match status" value="1"/>
</dbReference>
<organism evidence="5 6">
    <name type="scientific">Alishewanella longhuensis</name>
    <dbReference type="NCBI Taxonomy" id="1091037"/>
    <lineage>
        <taxon>Bacteria</taxon>
        <taxon>Pseudomonadati</taxon>
        <taxon>Pseudomonadota</taxon>
        <taxon>Gammaproteobacteria</taxon>
        <taxon>Alteromonadales</taxon>
        <taxon>Alteromonadaceae</taxon>
        <taxon>Alishewanella</taxon>
    </lineage>
</organism>
<evidence type="ECO:0000313" key="5">
    <source>
        <dbReference type="EMBL" id="GHG72178.1"/>
    </source>
</evidence>
<dbReference type="PANTHER" id="PTHR35936">
    <property type="entry name" value="MEMBRANE-BOUND LYTIC MUREIN TRANSGLYCOSYLASE F"/>
    <property type="match status" value="1"/>
</dbReference>
<protein>
    <submittedName>
        <fullName evidence="5">Periplasmic solute-binding protein</fullName>
    </submittedName>
</protein>
<evidence type="ECO:0000256" key="2">
    <source>
        <dbReference type="ARBA" id="ARBA00022729"/>
    </source>
</evidence>
<name>A0ABQ3L0L3_9ALTE</name>
<dbReference type="SUPFAM" id="SSF53850">
    <property type="entry name" value="Periplasmic binding protein-like II"/>
    <property type="match status" value="1"/>
</dbReference>
<feature type="domain" description="Solute-binding protein family 3/N-terminal" evidence="4">
    <location>
        <begin position="49"/>
        <end position="273"/>
    </location>
</feature>
<dbReference type="Pfam" id="PF00497">
    <property type="entry name" value="SBP_bac_3"/>
    <property type="match status" value="1"/>
</dbReference>
<sequence>MRSVPLILVVAYCVSLSLLVTACKPVSQTPQQQSVSVTETAPPLENTCVLRAGFDAWEPYHYLGQGQQAVGMDIDILQALAAELNCDLQLEQDTWTALLTKLRDGELDLLPGASRNIERENYAWFSEPYRQEQFVLYTRNDANLEFADIPTLLAAGNRIGLVSDYYYGEEIDSLYGSTPQAFVSAQIAELNLARLLDEDITAALEDSYVATAILRRKGLDRDIVASSLRLPASDVHLMLSKTSISEAQLAELNAAINRLKQNGSLAQLLQQYQQ</sequence>
<reference evidence="6" key="1">
    <citation type="journal article" date="2019" name="Int. J. Syst. Evol. Microbiol.">
        <title>The Global Catalogue of Microorganisms (GCM) 10K type strain sequencing project: providing services to taxonomists for standard genome sequencing and annotation.</title>
        <authorList>
            <consortium name="The Broad Institute Genomics Platform"/>
            <consortium name="The Broad Institute Genome Sequencing Center for Infectious Disease"/>
            <person name="Wu L."/>
            <person name="Ma J."/>
        </authorList>
    </citation>
    <scope>NUCLEOTIDE SEQUENCE [LARGE SCALE GENOMIC DNA]</scope>
    <source>
        <strain evidence="6">CGMCC 1.7003</strain>
    </source>
</reference>
<keyword evidence="6" id="KW-1185">Reference proteome</keyword>
<dbReference type="RefSeq" id="WP_189433279.1">
    <property type="nucleotide sequence ID" value="NZ_BNAO01000006.1"/>
</dbReference>
<evidence type="ECO:0000256" key="3">
    <source>
        <dbReference type="SAM" id="SignalP"/>
    </source>
</evidence>
<comment type="caution">
    <text evidence="5">The sequence shown here is derived from an EMBL/GenBank/DDBJ whole genome shotgun (WGS) entry which is preliminary data.</text>
</comment>
<dbReference type="PANTHER" id="PTHR35936:SF25">
    <property type="entry name" value="ABC TRANSPORTER SUBSTRATE-BINDING PROTEIN"/>
    <property type="match status" value="1"/>
</dbReference>
<feature type="signal peptide" evidence="3">
    <location>
        <begin position="1"/>
        <end position="22"/>
    </location>
</feature>